<dbReference type="Gene3D" id="2.170.130.10">
    <property type="entry name" value="TonB-dependent receptor, plug domain"/>
    <property type="match status" value="1"/>
</dbReference>
<evidence type="ECO:0000256" key="4">
    <source>
        <dbReference type="ARBA" id="ARBA00022692"/>
    </source>
</evidence>
<feature type="chain" id="PRO_5045497347" evidence="10">
    <location>
        <begin position="21"/>
        <end position="1090"/>
    </location>
</feature>
<dbReference type="EMBL" id="JBHTKA010000013">
    <property type="protein sequence ID" value="MFD1002710.1"/>
    <property type="molecule type" value="Genomic_DNA"/>
</dbReference>
<dbReference type="InterPro" id="IPR023996">
    <property type="entry name" value="TonB-dep_OMP_SusC/RagA"/>
</dbReference>
<dbReference type="InterPro" id="IPR037066">
    <property type="entry name" value="Plug_dom_sf"/>
</dbReference>
<evidence type="ECO:0000256" key="7">
    <source>
        <dbReference type="ARBA" id="ARBA00023237"/>
    </source>
</evidence>
<evidence type="ECO:0000256" key="6">
    <source>
        <dbReference type="ARBA" id="ARBA00023136"/>
    </source>
</evidence>
<keyword evidence="6 8" id="KW-0472">Membrane</keyword>
<keyword evidence="14" id="KW-1185">Reference proteome</keyword>
<keyword evidence="5 9" id="KW-0798">TonB box</keyword>
<keyword evidence="2 8" id="KW-0813">Transport</keyword>
<dbReference type="InterPro" id="IPR036942">
    <property type="entry name" value="Beta-barrel_TonB_sf"/>
</dbReference>
<protein>
    <submittedName>
        <fullName evidence="13">SusC/RagA family TonB-linked outer membrane protein</fullName>
    </submittedName>
</protein>
<comment type="similarity">
    <text evidence="8 9">Belongs to the TonB-dependent receptor family.</text>
</comment>
<feature type="domain" description="TonB-dependent receptor-like beta-barrel" evidence="11">
    <location>
        <begin position="453"/>
        <end position="862"/>
    </location>
</feature>
<evidence type="ECO:0000259" key="12">
    <source>
        <dbReference type="Pfam" id="PF07715"/>
    </source>
</evidence>
<accession>A0ABW3K9L8</accession>
<dbReference type="Gene3D" id="2.40.170.20">
    <property type="entry name" value="TonB-dependent receptor, beta-barrel domain"/>
    <property type="match status" value="1"/>
</dbReference>
<dbReference type="InterPro" id="IPR012910">
    <property type="entry name" value="Plug_dom"/>
</dbReference>
<organism evidence="13 14">
    <name type="scientific">Ohtaekwangia kribbensis</name>
    <dbReference type="NCBI Taxonomy" id="688913"/>
    <lineage>
        <taxon>Bacteria</taxon>
        <taxon>Pseudomonadati</taxon>
        <taxon>Bacteroidota</taxon>
        <taxon>Cytophagia</taxon>
        <taxon>Cytophagales</taxon>
        <taxon>Fulvivirgaceae</taxon>
        <taxon>Ohtaekwangia</taxon>
    </lineage>
</organism>
<dbReference type="Gene3D" id="2.60.40.1120">
    <property type="entry name" value="Carboxypeptidase-like, regulatory domain"/>
    <property type="match status" value="1"/>
</dbReference>
<dbReference type="Pfam" id="PF07715">
    <property type="entry name" value="Plug"/>
    <property type="match status" value="1"/>
</dbReference>
<name>A0ABW3K9L8_9BACT</name>
<dbReference type="PROSITE" id="PS52016">
    <property type="entry name" value="TONB_DEPENDENT_REC_3"/>
    <property type="match status" value="1"/>
</dbReference>
<dbReference type="Proteomes" id="UP001597112">
    <property type="component" value="Unassembled WGS sequence"/>
</dbReference>
<evidence type="ECO:0000256" key="3">
    <source>
        <dbReference type="ARBA" id="ARBA00022452"/>
    </source>
</evidence>
<comment type="subcellular location">
    <subcellularLocation>
        <location evidence="1 8">Cell outer membrane</location>
        <topology evidence="1 8">Multi-pass membrane protein</topology>
    </subcellularLocation>
</comment>
<comment type="caution">
    <text evidence="13">The sequence shown here is derived from an EMBL/GenBank/DDBJ whole genome shotgun (WGS) entry which is preliminary data.</text>
</comment>
<dbReference type="InterPro" id="IPR039426">
    <property type="entry name" value="TonB-dep_rcpt-like"/>
</dbReference>
<keyword evidence="3 8" id="KW-1134">Transmembrane beta strand</keyword>
<dbReference type="NCBIfam" id="TIGR04056">
    <property type="entry name" value="OMP_RagA_SusC"/>
    <property type="match status" value="1"/>
</dbReference>
<evidence type="ECO:0000313" key="14">
    <source>
        <dbReference type="Proteomes" id="UP001597112"/>
    </source>
</evidence>
<keyword evidence="4 8" id="KW-0812">Transmembrane</keyword>
<feature type="domain" description="TonB-dependent receptor plug" evidence="12">
    <location>
        <begin position="217"/>
        <end position="323"/>
    </location>
</feature>
<evidence type="ECO:0000256" key="2">
    <source>
        <dbReference type="ARBA" id="ARBA00022448"/>
    </source>
</evidence>
<evidence type="ECO:0000256" key="9">
    <source>
        <dbReference type="RuleBase" id="RU003357"/>
    </source>
</evidence>
<reference evidence="14" key="1">
    <citation type="journal article" date="2019" name="Int. J. Syst. Evol. Microbiol.">
        <title>The Global Catalogue of Microorganisms (GCM) 10K type strain sequencing project: providing services to taxonomists for standard genome sequencing and annotation.</title>
        <authorList>
            <consortium name="The Broad Institute Genomics Platform"/>
            <consortium name="The Broad Institute Genome Sequencing Center for Infectious Disease"/>
            <person name="Wu L."/>
            <person name="Ma J."/>
        </authorList>
    </citation>
    <scope>NUCLEOTIDE SEQUENCE [LARGE SCALE GENOMIC DNA]</scope>
    <source>
        <strain evidence="14">CCUG 58938</strain>
    </source>
</reference>
<evidence type="ECO:0000313" key="13">
    <source>
        <dbReference type="EMBL" id="MFD1002710.1"/>
    </source>
</evidence>
<evidence type="ECO:0000256" key="8">
    <source>
        <dbReference type="PROSITE-ProRule" id="PRU01360"/>
    </source>
</evidence>
<proteinExistence type="inferred from homology"/>
<sequence length="1090" mass="121399">MRFTGIQILLLTVISGAVTATPSDIFGQTVLDEVISINAEEKKIKHVLSEIEKSVPIKFTYNPQTIAIDQRISIDYRHQKLSDVLAGIFGPLNIQYQLSGEYIILRKRIVPDTTQTADSNLSSVAVVVTGTVTDESGAPLPGVNVVVKGTTLGTTTNAEGKYSISLAEGTETLIFSFIGYKTVELSPGNNTVFNVTLESDVTSLGEVVVIGYGTQNKAEITSSVASIKSENFNKGNVTDAGQLIQGKVAGLTISVPSGDPTSSSQILLRGNTTLLGANVSPLILVDGVPGDLRTVAPEDIESIDVLKDGSAAAIYGTRGTNGVILITTKRANGVDVARVDYSASFSTQSIYRKLDMLTAEDYRRQIADGTRTASADLGATTDWLDEIMQRPFNQIHNLTFRGGNSKTNYLASFNYRGLEGIFLKSDNKTFTGRLDVNHSMFDDKVNFNFGFLSQDNRYNTSGDGSSFNGYTYRQALIRNPTAPVKDAEGNWQEYPGEFNYDNPLSRLQESDGMNRSQNTRINTRISYKPFEGLTLASLFSINRFNQTRGYAETKKHISTVRSGLNGYVSNGTRETEDKLMELTAQYSKTIGSHTFSVLGGYGYQDNYYRDYYMQNWDFPTDIFSYHNIDLGNALAEGEAVMQGFTSKTNLISFFGRLTYNFRDKYLLMASLRHEAASQLYKTKDPWGTFPAVSIGWRITNESFMDNVTVINDLKLRAGYGVTGTPNSNGFGSVALMGYADPFYYNEQWVRTLVPSQNENPYLKWEEKHETNVGLDFGLFNSRVSGSIDYYKREIRDLLYDFAVPQPPNLYGTTRANVGVMENKGLEVLLNITPVQKGDFEWNTSFNFSTNSNKLVRLSNDLYQTTNDYFTAGGTGEPIQTHTHLVKVGEKIGNFHGFKAVDIDESGLWIYENANGEQETSATFSKSFENKKVLGNGLPKYYAGWNNNVRYKNFDLSITMRGAFDYQILNFERMYLENPTITNYNRLKSSEEKVFGKTKLNAPLEFNSYYIEDGDFWKIDNITIGYNVPNLSNSKYIRSARIYISTLNTAILTSYKGIDPEVNRLGLDPGNDGRDKYPTARTYTIGFNVSF</sequence>
<keyword evidence="10" id="KW-0732">Signal</keyword>
<dbReference type="RefSeq" id="WP_377584256.1">
    <property type="nucleotide sequence ID" value="NZ_JBHTKA010000013.1"/>
</dbReference>
<dbReference type="InterPro" id="IPR000531">
    <property type="entry name" value="Beta-barrel_TonB"/>
</dbReference>
<dbReference type="Pfam" id="PF00593">
    <property type="entry name" value="TonB_dep_Rec_b-barrel"/>
    <property type="match status" value="1"/>
</dbReference>
<dbReference type="InterPro" id="IPR023997">
    <property type="entry name" value="TonB-dep_OMP_SusC/RagA_CS"/>
</dbReference>
<dbReference type="SUPFAM" id="SSF49464">
    <property type="entry name" value="Carboxypeptidase regulatory domain-like"/>
    <property type="match status" value="1"/>
</dbReference>
<dbReference type="SUPFAM" id="SSF56935">
    <property type="entry name" value="Porins"/>
    <property type="match status" value="1"/>
</dbReference>
<evidence type="ECO:0000259" key="11">
    <source>
        <dbReference type="Pfam" id="PF00593"/>
    </source>
</evidence>
<dbReference type="NCBIfam" id="TIGR04057">
    <property type="entry name" value="SusC_RagA_signa"/>
    <property type="match status" value="1"/>
</dbReference>
<evidence type="ECO:0000256" key="1">
    <source>
        <dbReference type="ARBA" id="ARBA00004571"/>
    </source>
</evidence>
<gene>
    <name evidence="13" type="ORF">ACFQ21_25520</name>
</gene>
<dbReference type="Pfam" id="PF13715">
    <property type="entry name" value="CarbopepD_reg_2"/>
    <property type="match status" value="1"/>
</dbReference>
<feature type="signal peptide" evidence="10">
    <location>
        <begin position="1"/>
        <end position="20"/>
    </location>
</feature>
<evidence type="ECO:0000256" key="10">
    <source>
        <dbReference type="SAM" id="SignalP"/>
    </source>
</evidence>
<keyword evidence="7 8" id="KW-0998">Cell outer membrane</keyword>
<dbReference type="InterPro" id="IPR008969">
    <property type="entry name" value="CarboxyPept-like_regulatory"/>
</dbReference>
<evidence type="ECO:0000256" key="5">
    <source>
        <dbReference type="ARBA" id="ARBA00023077"/>
    </source>
</evidence>